<dbReference type="Pfam" id="PF08053">
    <property type="entry name" value="Tna_leader"/>
    <property type="match status" value="1"/>
</dbReference>
<name>A0A2C5TEJ9_9ENTR</name>
<evidence type="ECO:0000313" key="2">
    <source>
        <dbReference type="Proteomes" id="UP000222768"/>
    </source>
</evidence>
<evidence type="ECO:0000313" key="1">
    <source>
        <dbReference type="EMBL" id="PHH06606.1"/>
    </source>
</evidence>
<dbReference type="InterPro" id="IPR012620">
    <property type="entry name" value="Trp_operon_leader_peptide"/>
</dbReference>
<reference evidence="2" key="1">
    <citation type="submission" date="2017-09" db="EMBL/GenBank/DDBJ databases">
        <title>FDA dAtabase for Regulatory Grade micrObial Sequences (FDA-ARGOS): Supporting development and validation of Infectious Disease Dx tests.</title>
        <authorList>
            <person name="Minogue T."/>
            <person name="Wolcott M."/>
            <person name="Wasieloski L."/>
            <person name="Aguilar W."/>
            <person name="Moore D."/>
            <person name="Tallon L."/>
            <person name="Sadzewicz L."/>
            <person name="Ott S."/>
            <person name="Zhao X."/>
            <person name="Nagaraj S."/>
            <person name="Vavikolanu K."/>
            <person name="Aluvathingal J."/>
            <person name="Nadendla S."/>
            <person name="Sichtig H."/>
        </authorList>
    </citation>
    <scope>NUCLEOTIDE SEQUENCE [LARGE SCALE GENOMIC DNA]</scope>
    <source>
        <strain evidence="2">FDAARGOS_404</strain>
    </source>
</reference>
<proteinExistence type="predicted"/>
<accession>A0A2C5TEJ9</accession>
<dbReference type="NCBIfam" id="TIGR02616">
    <property type="entry name" value="tnaC_leader"/>
    <property type="match status" value="1"/>
</dbReference>
<protein>
    <submittedName>
        <fullName evidence="1">Tryptophanase leader peptide</fullName>
    </submittedName>
</protein>
<gene>
    <name evidence="1" type="primary">tnaC</name>
    <name evidence="1" type="ORF">CRX53_23040</name>
</gene>
<organism evidence="1 2">
    <name type="scientific">Leclercia adecarboxylata</name>
    <dbReference type="NCBI Taxonomy" id="83655"/>
    <lineage>
        <taxon>Bacteria</taxon>
        <taxon>Pseudomonadati</taxon>
        <taxon>Pseudomonadota</taxon>
        <taxon>Gammaproteobacteria</taxon>
        <taxon>Enterobacterales</taxon>
        <taxon>Enterobacteriaceae</taxon>
        <taxon>Leclercia</taxon>
    </lineage>
</organism>
<dbReference type="Proteomes" id="UP000222768">
    <property type="component" value="Unassembled WGS sequence"/>
</dbReference>
<dbReference type="EMBL" id="PDLK01000002">
    <property type="protein sequence ID" value="PHH06606.1"/>
    <property type="molecule type" value="Genomic_DNA"/>
</dbReference>
<dbReference type="GO" id="GO:0031556">
    <property type="term" value="P:transcriptional attenuation by ribosome"/>
    <property type="evidence" value="ECO:0007669"/>
    <property type="project" value="InterPro"/>
</dbReference>
<sequence length="32" mass="3835">MSNEDKSMMIILNTYITSKWFNIDNKIVNHHP</sequence>
<dbReference type="AlphaFoldDB" id="A0A2C5TEJ9"/>
<comment type="caution">
    <text evidence="1">The sequence shown here is derived from an EMBL/GenBank/DDBJ whole genome shotgun (WGS) entry which is preliminary data.</text>
</comment>